<feature type="signal peptide" evidence="5">
    <location>
        <begin position="1"/>
        <end position="18"/>
    </location>
</feature>
<keyword evidence="4" id="KW-0325">Glycoprotein</keyword>
<evidence type="ECO:0000259" key="7">
    <source>
        <dbReference type="Pfam" id="PF25106"/>
    </source>
</evidence>
<comment type="subcellular location">
    <subcellularLocation>
        <location evidence="1">Secreted</location>
    </subcellularLocation>
</comment>
<protein>
    <submittedName>
        <fullName evidence="9">von Willebrand factor A domain-containing protein 7-like</fullName>
    </submittedName>
</protein>
<evidence type="ECO:0000256" key="3">
    <source>
        <dbReference type="ARBA" id="ARBA00022729"/>
    </source>
</evidence>
<dbReference type="Proteomes" id="UP000264800">
    <property type="component" value="Unplaced"/>
</dbReference>
<keyword evidence="10" id="KW-1185">Reference proteome</keyword>
<evidence type="ECO:0000256" key="5">
    <source>
        <dbReference type="SAM" id="SignalP"/>
    </source>
</evidence>
<dbReference type="InterPro" id="IPR056862">
    <property type="entry name" value="VWA7_N"/>
</dbReference>
<feature type="chain" id="PRO_5018541567" evidence="5">
    <location>
        <begin position="19"/>
        <end position="643"/>
    </location>
</feature>
<keyword evidence="3 5" id="KW-0732">Signal</keyword>
<dbReference type="Pfam" id="PF23560">
    <property type="entry name" value="GBD_Hemicentin"/>
    <property type="match status" value="1"/>
</dbReference>
<evidence type="ECO:0000256" key="4">
    <source>
        <dbReference type="ARBA" id="ARBA00023180"/>
    </source>
</evidence>
<name>A0A3Q3BAC9_KRYMA</name>
<dbReference type="PANTHER" id="PTHR14905">
    <property type="entry name" value="NG37"/>
    <property type="match status" value="1"/>
</dbReference>
<dbReference type="Pfam" id="PF25106">
    <property type="entry name" value="VWA_4"/>
    <property type="match status" value="1"/>
</dbReference>
<reference evidence="9" key="1">
    <citation type="submission" date="2025-08" db="UniProtKB">
        <authorList>
            <consortium name="Ensembl"/>
        </authorList>
    </citation>
    <scope>IDENTIFICATION</scope>
</reference>
<evidence type="ECO:0000256" key="2">
    <source>
        <dbReference type="ARBA" id="ARBA00022525"/>
    </source>
</evidence>
<organism evidence="9 10">
    <name type="scientific">Kryptolebias marmoratus</name>
    <name type="common">Mangrove killifish</name>
    <name type="synonym">Rivulus marmoratus</name>
    <dbReference type="NCBI Taxonomy" id="37003"/>
    <lineage>
        <taxon>Eukaryota</taxon>
        <taxon>Metazoa</taxon>
        <taxon>Chordata</taxon>
        <taxon>Craniata</taxon>
        <taxon>Vertebrata</taxon>
        <taxon>Euteleostomi</taxon>
        <taxon>Actinopterygii</taxon>
        <taxon>Neopterygii</taxon>
        <taxon>Teleostei</taxon>
        <taxon>Neoteleostei</taxon>
        <taxon>Acanthomorphata</taxon>
        <taxon>Ovalentaria</taxon>
        <taxon>Atherinomorphae</taxon>
        <taxon>Cyprinodontiformes</taxon>
        <taxon>Rivulidae</taxon>
        <taxon>Kryptolebias</taxon>
    </lineage>
</organism>
<reference evidence="9" key="2">
    <citation type="submission" date="2025-09" db="UniProtKB">
        <authorList>
            <consortium name="Ensembl"/>
        </authorList>
    </citation>
    <scope>IDENTIFICATION</scope>
</reference>
<dbReference type="PANTHER" id="PTHR14905:SF18">
    <property type="entry name" value="VON WILLEBRAND FACTOR A DOMAIN-CONTAINING 10, TANDEM DUPLICATE 1-RELATED"/>
    <property type="match status" value="1"/>
</dbReference>
<proteinExistence type="predicted"/>
<evidence type="ECO:0000313" key="10">
    <source>
        <dbReference type="Proteomes" id="UP000264800"/>
    </source>
</evidence>
<dbReference type="AlphaFoldDB" id="A0A3Q3BAC9"/>
<dbReference type="Pfam" id="PF25107">
    <property type="entry name" value="VWA7_N"/>
    <property type="match status" value="1"/>
</dbReference>
<evidence type="ECO:0000259" key="6">
    <source>
        <dbReference type="Pfam" id="PF23560"/>
    </source>
</evidence>
<feature type="domain" description="Hemicentin/VWA7 galactose-binding" evidence="6">
    <location>
        <begin position="488"/>
        <end position="583"/>
    </location>
</feature>
<sequence>MFGLTALSLVLLECGAHGFSILPSKSLTHQEITERAILNIMVRVCRTLALAEGRNFAFPSQPFTAESVVAACNAPKSSKSFHRSITKIRTSNWVTDVRHFFTPSFHFDDETFVEGRTLITEGLFTIKAANKKRNYFQAMLKLGEISHTLQDFYSHSNWVEMGNKLPNSNLIRANTRIGNIAEQSRATCLNCDGDDCSNNILDDILQEKILTSGYFRLFLPSKPKGKCSHGGFLDATHNTEPKGGINKDTLTSEHGHLHSQAANIAVAATSELLEDVRGAAGDRDFLQMMGISRGSSKALCFVVDTRSTGEETEAVKMVISSIINRKVRALDEPSSYLLVSFSDLSFGPLMRTTDPKEFKAYINSLSATGGDSPKNTLSGLQLALIGTPANTEIFVFTGTAVKDAHMKTTVTALIEQTQSVVNFMITNTLGFQTQADSSKQQYVEMSKSDPQLYRDLAQASGGQVIEITEDRLLEATSVITESSRSSLVTLLQAARSPGKAESFTFEVDESVTNLAVYITGTSVDVTLIDPSGVLHNNMMPQSSIISSQLVGNFQTLWLQTQVGMWEIRIASTNPYNLKVVGESPLDFLFNFVKELQGPPGGFDLIDNRPTAGNENTIFWLAKLVINTSITEHFFLSLKVVVLV</sequence>
<dbReference type="InterPro" id="IPR056475">
    <property type="entry name" value="GBD_Hemicentin/VWA7"/>
</dbReference>
<accession>A0A3Q3BAC9</accession>
<evidence type="ECO:0000259" key="8">
    <source>
        <dbReference type="Pfam" id="PF25107"/>
    </source>
</evidence>
<dbReference type="OMA" id="DATHNTE"/>
<dbReference type="InterPro" id="IPR052577">
    <property type="entry name" value="VWA7"/>
</dbReference>
<dbReference type="GO" id="GO:0005576">
    <property type="term" value="C:extracellular region"/>
    <property type="evidence" value="ECO:0007669"/>
    <property type="project" value="UniProtKB-SubCell"/>
</dbReference>
<evidence type="ECO:0000313" key="9">
    <source>
        <dbReference type="Ensembl" id="ENSKMAP00000026410.1"/>
    </source>
</evidence>
<feature type="domain" description="VWA7 N-terminal" evidence="8">
    <location>
        <begin position="64"/>
        <end position="286"/>
    </location>
</feature>
<dbReference type="InterPro" id="IPR056861">
    <property type="entry name" value="HMCN1-like_VWA"/>
</dbReference>
<keyword evidence="2" id="KW-0964">Secreted</keyword>
<feature type="domain" description="Hemicentin-1-like von Willebrand factor A" evidence="7">
    <location>
        <begin position="298"/>
        <end position="468"/>
    </location>
</feature>
<dbReference type="GeneTree" id="ENSGT00390000011517"/>
<dbReference type="Ensembl" id="ENSKMAT00000026749.1">
    <property type="protein sequence ID" value="ENSKMAP00000026410.1"/>
    <property type="gene ID" value="ENSKMAG00000019593.1"/>
</dbReference>
<evidence type="ECO:0000256" key="1">
    <source>
        <dbReference type="ARBA" id="ARBA00004613"/>
    </source>
</evidence>